<organism evidence="4 5">
    <name type="scientific">Desulfuribacillus alkaliarsenatis</name>
    <dbReference type="NCBI Taxonomy" id="766136"/>
    <lineage>
        <taxon>Bacteria</taxon>
        <taxon>Bacillati</taxon>
        <taxon>Bacillota</taxon>
        <taxon>Desulfuribacillia</taxon>
        <taxon>Desulfuribacillales</taxon>
        <taxon>Desulfuribacillaceae</taxon>
        <taxon>Desulfuribacillus</taxon>
    </lineage>
</organism>
<dbReference type="InterPro" id="IPR036374">
    <property type="entry name" value="OxRdtase_Mopterin-bd_sf"/>
</dbReference>
<feature type="chain" id="PRO_5039113342" description="Oxidoreductase molybdopterin-binding domain-containing protein" evidence="2">
    <location>
        <begin position="22"/>
        <end position="362"/>
    </location>
</feature>
<evidence type="ECO:0000313" key="4">
    <source>
        <dbReference type="EMBL" id="OEF95909.1"/>
    </source>
</evidence>
<dbReference type="EMBL" id="MIJE01000034">
    <property type="protein sequence ID" value="OEF95909.1"/>
    <property type="molecule type" value="Genomic_DNA"/>
</dbReference>
<sequence>MKKVLGLFVIFSLIISMGLLAACSSKDAGTTEEPNVEAPEDSQAGNDEVDDHDYGTIEVIGKDGTTQIVDLSALETVTGFGGVKRSTGTINGPGQITGIPFEKLLAGVGGFTAEDMIQVIATDGYEAMLTGNAISGDVATYDENGEPASIDVRGVIMISSDSEDLNAGLPRVAFIGNENVITDGFQWARYVATVKVIGTEATEEPIAEEPAADPIEAPAVEEPAPATEPTDEEPAKVTWTIEVVGGSQATLTNIDAEKIGVKNVTATHRDRDGNLTVQEWTGLLVKDLMVYLGKPNATEVTIEAIDGFNRTYDHELISSDGTLIAWMADGVALDENGGPVQTVADGKGPNWWIKQVAKITIH</sequence>
<evidence type="ECO:0000256" key="1">
    <source>
        <dbReference type="SAM" id="MobiDB-lite"/>
    </source>
</evidence>
<feature type="compositionally biased region" description="Low complexity" evidence="1">
    <location>
        <begin position="212"/>
        <end position="228"/>
    </location>
</feature>
<evidence type="ECO:0000256" key="2">
    <source>
        <dbReference type="SAM" id="SignalP"/>
    </source>
</evidence>
<feature type="domain" description="Oxidoreductase molybdopterin-binding" evidence="3">
    <location>
        <begin position="269"/>
        <end position="361"/>
    </location>
</feature>
<dbReference type="InterPro" id="IPR000572">
    <property type="entry name" value="OxRdtase_Mopterin-bd_dom"/>
</dbReference>
<dbReference type="Gene3D" id="3.90.420.10">
    <property type="entry name" value="Oxidoreductase, molybdopterin-binding domain"/>
    <property type="match status" value="1"/>
</dbReference>
<dbReference type="PROSITE" id="PS51257">
    <property type="entry name" value="PROKAR_LIPOPROTEIN"/>
    <property type="match status" value="1"/>
</dbReference>
<accession>A0A1E5FZE1</accession>
<comment type="caution">
    <text evidence="4">The sequence shown here is derived from an EMBL/GenBank/DDBJ whole genome shotgun (WGS) entry which is preliminary data.</text>
</comment>
<dbReference type="OrthoDB" id="5241952at2"/>
<feature type="region of interest" description="Disordered" evidence="1">
    <location>
        <begin position="29"/>
        <end position="49"/>
    </location>
</feature>
<dbReference type="Pfam" id="PF00174">
    <property type="entry name" value="Oxidored_molyb"/>
    <property type="match status" value="1"/>
</dbReference>
<dbReference type="RefSeq" id="WP_069644182.1">
    <property type="nucleotide sequence ID" value="NZ_MIJE01000034.1"/>
</dbReference>
<dbReference type="STRING" id="766136.BHF68_10995"/>
<proteinExistence type="predicted"/>
<reference evidence="4 5" key="1">
    <citation type="submission" date="2016-09" db="EMBL/GenBank/DDBJ databases">
        <title>Draft genome sequence for the type strain of Desulfuribacillus alkaliarsenatis AHT28, an obligately anaerobic, sulfidogenic bacterium isolated from Russian soda lake sediments.</title>
        <authorList>
            <person name="Abin C.A."/>
            <person name="Hollibaugh J.T."/>
        </authorList>
    </citation>
    <scope>NUCLEOTIDE SEQUENCE [LARGE SCALE GENOMIC DNA]</scope>
    <source>
        <strain evidence="4 5">AHT28</strain>
    </source>
</reference>
<evidence type="ECO:0000259" key="3">
    <source>
        <dbReference type="Pfam" id="PF00174"/>
    </source>
</evidence>
<dbReference type="AlphaFoldDB" id="A0A1E5FZE1"/>
<keyword evidence="5" id="KW-1185">Reference proteome</keyword>
<name>A0A1E5FZE1_9FIRM</name>
<dbReference type="SUPFAM" id="SSF56524">
    <property type="entry name" value="Oxidoreductase molybdopterin-binding domain"/>
    <property type="match status" value="1"/>
</dbReference>
<feature type="signal peptide" evidence="2">
    <location>
        <begin position="1"/>
        <end position="21"/>
    </location>
</feature>
<keyword evidence="2" id="KW-0732">Signal</keyword>
<protein>
    <recommendedName>
        <fullName evidence="3">Oxidoreductase molybdopterin-binding domain-containing protein</fullName>
    </recommendedName>
</protein>
<dbReference type="Proteomes" id="UP000094296">
    <property type="component" value="Unassembled WGS sequence"/>
</dbReference>
<feature type="region of interest" description="Disordered" evidence="1">
    <location>
        <begin position="205"/>
        <end position="234"/>
    </location>
</feature>
<gene>
    <name evidence="4" type="ORF">BHF68_10995</name>
</gene>
<evidence type="ECO:0000313" key="5">
    <source>
        <dbReference type="Proteomes" id="UP000094296"/>
    </source>
</evidence>